<organism evidence="9 10">
    <name type="scientific">Lottia gigantea</name>
    <name type="common">Giant owl limpet</name>
    <dbReference type="NCBI Taxonomy" id="225164"/>
    <lineage>
        <taxon>Eukaryota</taxon>
        <taxon>Metazoa</taxon>
        <taxon>Spiralia</taxon>
        <taxon>Lophotrochozoa</taxon>
        <taxon>Mollusca</taxon>
        <taxon>Gastropoda</taxon>
        <taxon>Patellogastropoda</taxon>
        <taxon>Lottioidea</taxon>
        <taxon>Lottiidae</taxon>
        <taxon>Lottia</taxon>
    </lineage>
</organism>
<accession>V4A0T8</accession>
<name>V4A0T8_LOTGI</name>
<dbReference type="GO" id="GO:0004725">
    <property type="term" value="F:protein tyrosine phosphatase activity"/>
    <property type="evidence" value="ECO:0007669"/>
    <property type="project" value="UniProtKB-EC"/>
</dbReference>
<feature type="compositionally biased region" description="Acidic residues" evidence="5">
    <location>
        <begin position="284"/>
        <end position="305"/>
    </location>
</feature>
<keyword evidence="6" id="KW-0472">Membrane</keyword>
<dbReference type="PANTHER" id="PTHR19134">
    <property type="entry name" value="RECEPTOR-TYPE TYROSINE-PROTEIN PHOSPHATASE"/>
    <property type="match status" value="1"/>
</dbReference>
<dbReference type="HOGENOM" id="CLU_569353_0_0_1"/>
<feature type="chain" id="PRO_5004716271" description="protein-tyrosine-phosphatase" evidence="7">
    <location>
        <begin position="18"/>
        <end position="480"/>
    </location>
</feature>
<keyword evidence="4" id="KW-0904">Protein phosphatase</keyword>
<evidence type="ECO:0000256" key="2">
    <source>
        <dbReference type="ARBA" id="ARBA00013064"/>
    </source>
</evidence>
<feature type="transmembrane region" description="Helical" evidence="6">
    <location>
        <begin position="199"/>
        <end position="222"/>
    </location>
</feature>
<dbReference type="PROSITE" id="PS50055">
    <property type="entry name" value="TYR_PHOSPHATASE_PTP"/>
    <property type="match status" value="1"/>
</dbReference>
<feature type="region of interest" description="Disordered" evidence="5">
    <location>
        <begin position="276"/>
        <end position="309"/>
    </location>
</feature>
<dbReference type="CTD" id="20243521"/>
<evidence type="ECO:0000313" key="10">
    <source>
        <dbReference type="Proteomes" id="UP000030746"/>
    </source>
</evidence>
<comment type="similarity">
    <text evidence="1">Belongs to the protein-tyrosine phosphatase family.</text>
</comment>
<evidence type="ECO:0000259" key="8">
    <source>
        <dbReference type="PROSITE" id="PS50055"/>
    </source>
</evidence>
<keyword evidence="3" id="KW-0378">Hydrolase</keyword>
<evidence type="ECO:0000256" key="1">
    <source>
        <dbReference type="ARBA" id="ARBA00009580"/>
    </source>
</evidence>
<sequence length="480" mass="54458">MWKWISVIFCIIIYIQCVKFGVDNSYTCHCINDEQCDKETGECGGGCAAGWSGPTCQKPSWSLSSLNGFSIHVNRENEEPELCYKDDIIRYTTPAVNNIECSQVITGRYVNISNFHTSRNARFLDLCEVEIYECDNGTYGQDCQYNCSARFCQSSDLCSNLDGACVCLDTYQGIDCTVEKGAVSSGKGVPENPEDSVTIIIAAVVSVCVLLIIIVVCVVLIIRRRRAPPPVDDETSDKSVTRNMAVVKQQAQGPIYENSDVIREGSVARVTVEPERNVYQNEQPEAEAELENEAEPSTETEEDDISPYILPDKSDYNLAELEEFVKKTKPNDGFDPFYKGLPNTFTSSYDISQLPENRKKNRFKGYYPYDATRVVLNKVDDDPRSDYINANFLNGYDGKTFIAAQGATRVNLNDFVRMIWDMKCDKVVMVTREFEDRKRKCERYWPSQVGSSETFGVIKLTLIEEIYRENYTKRDIIMER</sequence>
<evidence type="ECO:0000256" key="3">
    <source>
        <dbReference type="ARBA" id="ARBA00022801"/>
    </source>
</evidence>
<evidence type="ECO:0000256" key="4">
    <source>
        <dbReference type="ARBA" id="ARBA00022912"/>
    </source>
</evidence>
<gene>
    <name evidence="9" type="ORF">LOTGIDRAFT_175985</name>
</gene>
<dbReference type="Proteomes" id="UP000030746">
    <property type="component" value="Unassembled WGS sequence"/>
</dbReference>
<dbReference type="PANTHER" id="PTHR19134:SF562">
    <property type="entry name" value="PROTEIN-TYROSINE-PHOSPHATASE"/>
    <property type="match status" value="1"/>
</dbReference>
<evidence type="ECO:0000256" key="6">
    <source>
        <dbReference type="SAM" id="Phobius"/>
    </source>
</evidence>
<dbReference type="InterPro" id="IPR029021">
    <property type="entry name" value="Prot-tyrosine_phosphatase-like"/>
</dbReference>
<protein>
    <recommendedName>
        <fullName evidence="2">protein-tyrosine-phosphatase</fullName>
        <ecNumber evidence="2">3.1.3.48</ecNumber>
    </recommendedName>
</protein>
<dbReference type="AlphaFoldDB" id="V4A0T8"/>
<keyword evidence="6" id="KW-1133">Transmembrane helix</keyword>
<feature type="domain" description="Tyrosine-protein phosphatase" evidence="8">
    <location>
        <begin position="334"/>
        <end position="480"/>
    </location>
</feature>
<dbReference type="InterPro" id="IPR000742">
    <property type="entry name" value="EGF"/>
</dbReference>
<keyword evidence="6" id="KW-0812">Transmembrane</keyword>
<dbReference type="Gene3D" id="3.90.190.10">
    <property type="entry name" value="Protein tyrosine phosphatase superfamily"/>
    <property type="match status" value="1"/>
</dbReference>
<evidence type="ECO:0000256" key="5">
    <source>
        <dbReference type="SAM" id="MobiDB-lite"/>
    </source>
</evidence>
<dbReference type="InterPro" id="IPR000242">
    <property type="entry name" value="PTP_cat"/>
</dbReference>
<evidence type="ECO:0000313" key="9">
    <source>
        <dbReference type="EMBL" id="ESO86876.1"/>
    </source>
</evidence>
<dbReference type="STRING" id="225164.V4A0T8"/>
<dbReference type="OMA" id="TINCKIC"/>
<dbReference type="Pfam" id="PF00102">
    <property type="entry name" value="Y_phosphatase"/>
    <property type="match status" value="1"/>
</dbReference>
<dbReference type="RefSeq" id="XP_009062437.1">
    <property type="nucleotide sequence ID" value="XM_009064189.1"/>
</dbReference>
<dbReference type="GeneID" id="20243521"/>
<feature type="non-terminal residue" evidence="9">
    <location>
        <position position="480"/>
    </location>
</feature>
<dbReference type="SMART" id="SM00194">
    <property type="entry name" value="PTPc"/>
    <property type="match status" value="1"/>
</dbReference>
<dbReference type="EMBL" id="KB202988">
    <property type="protein sequence ID" value="ESO86876.1"/>
    <property type="molecule type" value="Genomic_DNA"/>
</dbReference>
<reference evidence="9 10" key="1">
    <citation type="journal article" date="2013" name="Nature">
        <title>Insights into bilaterian evolution from three spiralian genomes.</title>
        <authorList>
            <person name="Simakov O."/>
            <person name="Marletaz F."/>
            <person name="Cho S.J."/>
            <person name="Edsinger-Gonzales E."/>
            <person name="Havlak P."/>
            <person name="Hellsten U."/>
            <person name="Kuo D.H."/>
            <person name="Larsson T."/>
            <person name="Lv J."/>
            <person name="Arendt D."/>
            <person name="Savage R."/>
            <person name="Osoegawa K."/>
            <person name="de Jong P."/>
            <person name="Grimwood J."/>
            <person name="Chapman J.A."/>
            <person name="Shapiro H."/>
            <person name="Aerts A."/>
            <person name="Otillar R.P."/>
            <person name="Terry A.Y."/>
            <person name="Boore J.L."/>
            <person name="Grigoriev I.V."/>
            <person name="Lindberg D.R."/>
            <person name="Seaver E.C."/>
            <person name="Weisblat D.A."/>
            <person name="Putnam N.H."/>
            <person name="Rokhsar D.S."/>
        </authorList>
    </citation>
    <scope>NUCLEOTIDE SEQUENCE [LARGE SCALE GENOMIC DNA]</scope>
</reference>
<evidence type="ECO:0000256" key="7">
    <source>
        <dbReference type="SAM" id="SignalP"/>
    </source>
</evidence>
<dbReference type="PROSITE" id="PS00022">
    <property type="entry name" value="EGF_1"/>
    <property type="match status" value="1"/>
</dbReference>
<dbReference type="SUPFAM" id="SSF52799">
    <property type="entry name" value="(Phosphotyrosine protein) phosphatases II"/>
    <property type="match status" value="1"/>
</dbReference>
<dbReference type="InterPro" id="IPR050348">
    <property type="entry name" value="Protein-Tyr_Phosphatase"/>
</dbReference>
<keyword evidence="10" id="KW-1185">Reference proteome</keyword>
<feature type="signal peptide" evidence="7">
    <location>
        <begin position="1"/>
        <end position="17"/>
    </location>
</feature>
<dbReference type="EC" id="3.1.3.48" evidence="2"/>
<dbReference type="KEGG" id="lgi:LOTGIDRAFT_175985"/>
<dbReference type="Gene3D" id="2.170.300.10">
    <property type="entry name" value="Tie2 ligand-binding domain superfamily"/>
    <property type="match status" value="1"/>
</dbReference>
<keyword evidence="7" id="KW-0732">Signal</keyword>
<proteinExistence type="inferred from homology"/>
<dbReference type="OrthoDB" id="6152704at2759"/>